<feature type="domain" description="JAB" evidence="6">
    <location>
        <begin position="3"/>
        <end position="102"/>
    </location>
</feature>
<evidence type="ECO:0000256" key="2">
    <source>
        <dbReference type="ARBA" id="ARBA00022723"/>
    </source>
</evidence>
<proteinExistence type="predicted"/>
<dbReference type="SUPFAM" id="SSF102712">
    <property type="entry name" value="JAB1/MPN domain"/>
    <property type="match status" value="1"/>
</dbReference>
<dbReference type="GO" id="GO:0046872">
    <property type="term" value="F:metal ion binding"/>
    <property type="evidence" value="ECO:0007669"/>
    <property type="project" value="UniProtKB-KW"/>
</dbReference>
<keyword evidence="5" id="KW-0482">Metalloprotease</keyword>
<dbReference type="GO" id="GO:0008237">
    <property type="term" value="F:metallopeptidase activity"/>
    <property type="evidence" value="ECO:0007669"/>
    <property type="project" value="UniProtKB-KW"/>
</dbReference>
<evidence type="ECO:0000256" key="4">
    <source>
        <dbReference type="ARBA" id="ARBA00022833"/>
    </source>
</evidence>
<keyword evidence="8" id="KW-1185">Reference proteome</keyword>
<accession>A0A6N8SJ86</accession>
<dbReference type="OrthoDB" id="7848394at2"/>
<evidence type="ECO:0000259" key="6">
    <source>
        <dbReference type="Pfam" id="PF14464"/>
    </source>
</evidence>
<dbReference type="Pfam" id="PF14464">
    <property type="entry name" value="Prok-JAB"/>
    <property type="match status" value="1"/>
</dbReference>
<comment type="caution">
    <text evidence="7">The sequence shown here is derived from an EMBL/GenBank/DDBJ whole genome shotgun (WGS) entry which is preliminary data.</text>
</comment>
<evidence type="ECO:0000256" key="1">
    <source>
        <dbReference type="ARBA" id="ARBA00022670"/>
    </source>
</evidence>
<keyword evidence="2" id="KW-0479">Metal-binding</keyword>
<keyword evidence="3" id="KW-0378">Hydrolase</keyword>
<sequence length="135" mass="14259">MKDELRSKRSAALPDETGGSLMGMIDFERRRIDVVGALAPPPDSVGTTGSFIRGVSKLKMDIEAAASRAGNQIRYIGEWHSHPEGMSSAPSKTDLAQILKLKHAMEIEGLPAISVIVAEKSVSVLIGGPEGAVHG</sequence>
<name>A0A6N8SJ86_9HYPH</name>
<dbReference type="GO" id="GO:0006508">
    <property type="term" value="P:proteolysis"/>
    <property type="evidence" value="ECO:0007669"/>
    <property type="project" value="UniProtKB-KW"/>
</dbReference>
<reference evidence="7 8" key="1">
    <citation type="submission" date="2019-12" db="EMBL/GenBank/DDBJ databases">
        <title>Shinella kummerowiae sp. nov., a symbiotic bacterium isolated from root nodules of the herbal legume Kummerowia stipulacea.</title>
        <authorList>
            <person name="Gao J."/>
        </authorList>
    </citation>
    <scope>NUCLEOTIDE SEQUENCE [LARGE SCALE GENOMIC DNA]</scope>
    <source>
        <strain evidence="7 8">CCBAU 25048</strain>
    </source>
</reference>
<evidence type="ECO:0000256" key="5">
    <source>
        <dbReference type="ARBA" id="ARBA00023049"/>
    </source>
</evidence>
<dbReference type="EMBL" id="WUMK01000016">
    <property type="protein sequence ID" value="MXN49135.1"/>
    <property type="molecule type" value="Genomic_DNA"/>
</dbReference>
<keyword evidence="4" id="KW-0862">Zinc</keyword>
<evidence type="ECO:0000313" key="7">
    <source>
        <dbReference type="EMBL" id="MXN49135.1"/>
    </source>
</evidence>
<protein>
    <recommendedName>
        <fullName evidence="6">JAB domain-containing protein</fullName>
    </recommendedName>
</protein>
<dbReference type="InterPro" id="IPR028090">
    <property type="entry name" value="JAB_dom_prok"/>
</dbReference>
<gene>
    <name evidence="7" type="ORF">GR138_28450</name>
</gene>
<keyword evidence="1" id="KW-0645">Protease</keyword>
<dbReference type="AlphaFoldDB" id="A0A6N8SJ86"/>
<organism evidence="7 8">
    <name type="scientific">Shinella kummerowiae</name>
    <dbReference type="NCBI Taxonomy" id="417745"/>
    <lineage>
        <taxon>Bacteria</taxon>
        <taxon>Pseudomonadati</taxon>
        <taxon>Pseudomonadota</taxon>
        <taxon>Alphaproteobacteria</taxon>
        <taxon>Hyphomicrobiales</taxon>
        <taxon>Rhizobiaceae</taxon>
        <taxon>Shinella</taxon>
    </lineage>
</organism>
<dbReference type="Gene3D" id="3.40.140.10">
    <property type="entry name" value="Cytidine Deaminase, domain 2"/>
    <property type="match status" value="1"/>
</dbReference>
<dbReference type="Proteomes" id="UP000435802">
    <property type="component" value="Unassembled WGS sequence"/>
</dbReference>
<evidence type="ECO:0000313" key="8">
    <source>
        <dbReference type="Proteomes" id="UP000435802"/>
    </source>
</evidence>
<evidence type="ECO:0000256" key="3">
    <source>
        <dbReference type="ARBA" id="ARBA00022801"/>
    </source>
</evidence>